<dbReference type="NCBIfam" id="TIGR02543">
    <property type="entry name" value="List_Bact_rpt"/>
    <property type="match status" value="1"/>
</dbReference>
<dbReference type="Proteomes" id="UP001482186">
    <property type="component" value="Unassembled WGS sequence"/>
</dbReference>
<dbReference type="SUPFAM" id="SSF52058">
    <property type="entry name" value="L domain-like"/>
    <property type="match status" value="1"/>
</dbReference>
<gene>
    <name evidence="2" type="ORF">AAAT04_00785</name>
</gene>
<dbReference type="InterPro" id="IPR013783">
    <property type="entry name" value="Ig-like_fold"/>
</dbReference>
<sequence>MKQVMKRLTALLLAGIMIISMIPELTVKAAGNANIQCVFKCGANVTGVLDITGTLTLTGTGSTYEGDSGSWRTDVNSFWYGDKDKDGFETYQYRINRVVIGNGITSIGNYLFRDCSSLNSVTIGKDVQTIGKYAFKDCDMLTSINIPGNVQVIDEYAFYCSGLNDVRLNKGLQYINKGAFAKTKITAVTIPENTINIEECAFGDTVKNITISKGVSAIQANAFLAENAFVDVLDDNVVLSRYAFGKGTTLKGNAASTAAKFVSDTNKMPCSDGYYKFEVRPIKVSFVANGGTCKQQSMSAIPGKYYGTLPAPTRKGYTFAGWYTSPAGGVKVSRQSKVANKNITLYAHWTKVKVAKAKKPGVKSTSKKKAKVTIKRVKNAYGYQICYSTKKNMSGAKKKVTKKLSKTLTGLKSKKKYYVKVRAFKKDSTGNRVYGKWSAVKAVKIK</sequence>
<dbReference type="Pfam" id="PF09479">
    <property type="entry name" value="Flg_new"/>
    <property type="match status" value="1"/>
</dbReference>
<dbReference type="InterPro" id="IPR032675">
    <property type="entry name" value="LRR_dom_sf"/>
</dbReference>
<dbReference type="InterPro" id="IPR042229">
    <property type="entry name" value="Listeria/Bacterioides_rpt_sf"/>
</dbReference>
<dbReference type="InterPro" id="IPR013378">
    <property type="entry name" value="InlB-like_B-rpt"/>
</dbReference>
<protein>
    <submittedName>
        <fullName evidence="2">Leucine-rich repeat protein</fullName>
    </submittedName>
</protein>
<evidence type="ECO:0000256" key="1">
    <source>
        <dbReference type="ARBA" id="ARBA00004196"/>
    </source>
</evidence>
<name>A0ABV1EDC5_9FIRM</name>
<evidence type="ECO:0000313" key="2">
    <source>
        <dbReference type="EMBL" id="MEQ2452583.1"/>
    </source>
</evidence>
<dbReference type="RefSeq" id="WP_349115537.1">
    <property type="nucleotide sequence ID" value="NZ_JBBNFM010000001.1"/>
</dbReference>
<comment type="subcellular location">
    <subcellularLocation>
        <location evidence="1">Cell envelope</location>
    </subcellularLocation>
</comment>
<dbReference type="InterPro" id="IPR036116">
    <property type="entry name" value="FN3_sf"/>
</dbReference>
<dbReference type="Pfam" id="PF13306">
    <property type="entry name" value="LRR_5"/>
    <property type="match status" value="1"/>
</dbReference>
<dbReference type="InterPro" id="IPR053139">
    <property type="entry name" value="Surface_bspA-like"/>
</dbReference>
<dbReference type="SUPFAM" id="SSF49265">
    <property type="entry name" value="Fibronectin type III"/>
    <property type="match status" value="1"/>
</dbReference>
<keyword evidence="3" id="KW-1185">Reference proteome</keyword>
<dbReference type="InterPro" id="IPR026906">
    <property type="entry name" value="LRR_5"/>
</dbReference>
<dbReference type="Gene3D" id="2.60.40.4270">
    <property type="entry name" value="Listeria-Bacteroides repeat domain"/>
    <property type="match status" value="1"/>
</dbReference>
<dbReference type="PANTHER" id="PTHR45661">
    <property type="entry name" value="SURFACE ANTIGEN"/>
    <property type="match status" value="1"/>
</dbReference>
<organism evidence="2 3">
    <name type="scientific">Coprococcus ammoniilyticus</name>
    <dbReference type="NCBI Taxonomy" id="2981785"/>
    <lineage>
        <taxon>Bacteria</taxon>
        <taxon>Bacillati</taxon>
        <taxon>Bacillota</taxon>
        <taxon>Clostridia</taxon>
        <taxon>Lachnospirales</taxon>
        <taxon>Lachnospiraceae</taxon>
        <taxon>Coprococcus</taxon>
    </lineage>
</organism>
<accession>A0ABV1EDC5</accession>
<evidence type="ECO:0000313" key="3">
    <source>
        <dbReference type="Proteomes" id="UP001482186"/>
    </source>
</evidence>
<dbReference type="EMBL" id="JBBNFM010000001">
    <property type="protein sequence ID" value="MEQ2452583.1"/>
    <property type="molecule type" value="Genomic_DNA"/>
</dbReference>
<comment type="caution">
    <text evidence="2">The sequence shown here is derived from an EMBL/GenBank/DDBJ whole genome shotgun (WGS) entry which is preliminary data.</text>
</comment>
<dbReference type="Gene3D" id="3.80.10.10">
    <property type="entry name" value="Ribonuclease Inhibitor"/>
    <property type="match status" value="1"/>
</dbReference>
<dbReference type="PANTHER" id="PTHR45661:SF3">
    <property type="entry name" value="IG-LIKE DOMAIN-CONTAINING PROTEIN"/>
    <property type="match status" value="1"/>
</dbReference>
<dbReference type="Gene3D" id="2.60.40.10">
    <property type="entry name" value="Immunoglobulins"/>
    <property type="match status" value="1"/>
</dbReference>
<reference evidence="2 3" key="1">
    <citation type="submission" date="2024-04" db="EMBL/GenBank/DDBJ databases">
        <title>Human intestinal bacterial collection.</title>
        <authorList>
            <person name="Pauvert C."/>
            <person name="Hitch T.C.A."/>
            <person name="Clavel T."/>
        </authorList>
    </citation>
    <scope>NUCLEOTIDE SEQUENCE [LARGE SCALE GENOMIC DNA]</scope>
    <source>
        <strain evidence="2 3">CLA-AA-H141</strain>
    </source>
</reference>
<proteinExistence type="predicted"/>